<protein>
    <recommendedName>
        <fullName evidence="2">Ribosome-binding factor A</fullName>
    </recommendedName>
</protein>
<dbReference type="OrthoDB" id="307788at2"/>
<evidence type="ECO:0000313" key="4">
    <source>
        <dbReference type="EMBL" id="TGG94119.1"/>
    </source>
</evidence>
<feature type="compositionally biased region" description="Basic and acidic residues" evidence="3">
    <location>
        <begin position="133"/>
        <end position="143"/>
    </location>
</feature>
<keyword evidence="2" id="KW-0963">Cytoplasm</keyword>
<feature type="region of interest" description="Disordered" evidence="3">
    <location>
        <begin position="119"/>
        <end position="143"/>
    </location>
</feature>
<dbReference type="InterPro" id="IPR020053">
    <property type="entry name" value="Ribosome-bd_factorA_CS"/>
</dbReference>
<evidence type="ECO:0000256" key="2">
    <source>
        <dbReference type="HAMAP-Rule" id="MF_00003"/>
    </source>
</evidence>
<dbReference type="InterPro" id="IPR023799">
    <property type="entry name" value="RbfA_dom_sf"/>
</dbReference>
<dbReference type="PROSITE" id="PS01319">
    <property type="entry name" value="RBFA"/>
    <property type="match status" value="1"/>
</dbReference>
<dbReference type="Pfam" id="PF02033">
    <property type="entry name" value="RBFA"/>
    <property type="match status" value="1"/>
</dbReference>
<accession>A0A4Z0WAB3</accession>
<dbReference type="PANTHER" id="PTHR33515:SF1">
    <property type="entry name" value="RIBOSOME-BINDING FACTOR A, CHLOROPLASTIC-RELATED"/>
    <property type="match status" value="1"/>
</dbReference>
<gene>
    <name evidence="2 4" type="primary">rbfA</name>
    <name evidence="4" type="ORF">E4656_08055</name>
</gene>
<dbReference type="InterPro" id="IPR015946">
    <property type="entry name" value="KH_dom-like_a/b"/>
</dbReference>
<organism evidence="4 5">
    <name type="scientific">Natronospirillum operosum</name>
    <dbReference type="NCBI Taxonomy" id="2759953"/>
    <lineage>
        <taxon>Bacteria</taxon>
        <taxon>Pseudomonadati</taxon>
        <taxon>Pseudomonadota</taxon>
        <taxon>Gammaproteobacteria</taxon>
        <taxon>Oceanospirillales</taxon>
        <taxon>Natronospirillaceae</taxon>
        <taxon>Natronospirillum</taxon>
    </lineage>
</organism>
<evidence type="ECO:0000256" key="1">
    <source>
        <dbReference type="ARBA" id="ARBA00022517"/>
    </source>
</evidence>
<dbReference type="GO" id="GO:0030490">
    <property type="term" value="P:maturation of SSU-rRNA"/>
    <property type="evidence" value="ECO:0007669"/>
    <property type="project" value="UniProtKB-UniRule"/>
</dbReference>
<dbReference type="PANTHER" id="PTHR33515">
    <property type="entry name" value="RIBOSOME-BINDING FACTOR A, CHLOROPLASTIC-RELATED"/>
    <property type="match status" value="1"/>
</dbReference>
<dbReference type="GO" id="GO:0005829">
    <property type="term" value="C:cytosol"/>
    <property type="evidence" value="ECO:0007669"/>
    <property type="project" value="TreeGrafter"/>
</dbReference>
<comment type="subcellular location">
    <subcellularLocation>
        <location evidence="2">Cytoplasm</location>
    </subcellularLocation>
</comment>
<evidence type="ECO:0000313" key="5">
    <source>
        <dbReference type="Proteomes" id="UP000297475"/>
    </source>
</evidence>
<dbReference type="Gene3D" id="3.30.300.20">
    <property type="match status" value="1"/>
</dbReference>
<keyword evidence="1 2" id="KW-0690">Ribosome biogenesis</keyword>
<dbReference type="GO" id="GO:0043024">
    <property type="term" value="F:ribosomal small subunit binding"/>
    <property type="evidence" value="ECO:0007669"/>
    <property type="project" value="TreeGrafter"/>
</dbReference>
<reference evidence="4 5" key="1">
    <citation type="submission" date="2019-04" db="EMBL/GenBank/DDBJ databases">
        <title>Natronospirillum operosus gen. nov., sp. nov., a haloalkaliphilic satellite isolated from decaying biomass of laboratory culture of cyanobacterium Geitlerinema sp. and proposal of Natronospirillaceae fam. nov. and Saccharospirillaceae fam. nov.</title>
        <authorList>
            <person name="Kevbrin V."/>
            <person name="Boltyanskaya Y."/>
            <person name="Koziaeva V."/>
            <person name="Grouzdev D.S."/>
            <person name="Park M."/>
            <person name="Cho J."/>
        </authorList>
    </citation>
    <scope>NUCLEOTIDE SEQUENCE [LARGE SCALE GENOMIC DNA]</scope>
    <source>
        <strain evidence="4 5">G-116</strain>
    </source>
</reference>
<dbReference type="HAMAP" id="MF_00003">
    <property type="entry name" value="RbfA"/>
    <property type="match status" value="1"/>
</dbReference>
<comment type="caution">
    <text evidence="4">The sequence shown here is derived from an EMBL/GenBank/DDBJ whole genome shotgun (WGS) entry which is preliminary data.</text>
</comment>
<comment type="similarity">
    <text evidence="2">Belongs to the RbfA family.</text>
</comment>
<dbReference type="InterPro" id="IPR000238">
    <property type="entry name" value="RbfA"/>
</dbReference>
<comment type="subunit">
    <text evidence="2">Monomer. Binds 30S ribosomal subunits, but not 50S ribosomal subunits or 70S ribosomes.</text>
</comment>
<comment type="function">
    <text evidence="2">One of several proteins that assist in the late maturation steps of the functional core of the 30S ribosomal subunit. Associates with free 30S ribosomal subunits (but not with 30S subunits that are part of 70S ribosomes or polysomes). Required for efficient processing of 16S rRNA. May interact with the 5'-terminal helix region of 16S rRNA.</text>
</comment>
<dbReference type="RefSeq" id="WP_135482687.1">
    <property type="nucleotide sequence ID" value="NZ_SRMF01000002.1"/>
</dbReference>
<name>A0A4Z0WAB3_9GAMM</name>
<proteinExistence type="inferred from homology"/>
<sequence length="143" mass="16401">MARDFKRTDRVGDQIQKELATLIQFELKDPRLGMVTLNAVRVSSDFGYADVYFTALGQLDEDEAEQQRQAEKILAGAAGFLRGELARRIRLRVMPHLRFHYDHSMERGQNLSRLIDTARRDDARYQSTPSSEDPARGDDSKED</sequence>
<dbReference type="AlphaFoldDB" id="A0A4Z0WAB3"/>
<evidence type="ECO:0000256" key="3">
    <source>
        <dbReference type="SAM" id="MobiDB-lite"/>
    </source>
</evidence>
<dbReference type="NCBIfam" id="TIGR00082">
    <property type="entry name" value="rbfA"/>
    <property type="match status" value="1"/>
</dbReference>
<keyword evidence="5" id="KW-1185">Reference proteome</keyword>
<dbReference type="Proteomes" id="UP000297475">
    <property type="component" value="Unassembled WGS sequence"/>
</dbReference>
<dbReference type="EMBL" id="SRMF01000002">
    <property type="protein sequence ID" value="TGG94119.1"/>
    <property type="molecule type" value="Genomic_DNA"/>
</dbReference>
<dbReference type="SUPFAM" id="SSF89919">
    <property type="entry name" value="Ribosome-binding factor A, RbfA"/>
    <property type="match status" value="1"/>
</dbReference>